<feature type="transmembrane region" description="Helical" evidence="4">
    <location>
        <begin position="32"/>
        <end position="51"/>
    </location>
</feature>
<dbReference type="InterPro" id="IPR041690">
    <property type="entry name" value="Cadherin_5"/>
</dbReference>
<dbReference type="InterPro" id="IPR018511">
    <property type="entry name" value="Hemolysin-typ_Ca-bd_CS"/>
</dbReference>
<feature type="region of interest" description="Disordered" evidence="3">
    <location>
        <begin position="1"/>
        <end position="22"/>
    </location>
</feature>
<dbReference type="InterPro" id="IPR050557">
    <property type="entry name" value="RTX_toxin/Mannuronan_C5-epim"/>
</dbReference>
<feature type="domain" description="Cadherin-like" evidence="5">
    <location>
        <begin position="182"/>
        <end position="267"/>
    </location>
</feature>
<dbReference type="PANTHER" id="PTHR38340:SF1">
    <property type="entry name" value="S-LAYER PROTEIN"/>
    <property type="match status" value="1"/>
</dbReference>
<evidence type="ECO:0000256" key="3">
    <source>
        <dbReference type="SAM" id="MobiDB-lite"/>
    </source>
</evidence>
<evidence type="ECO:0000259" key="5">
    <source>
        <dbReference type="Pfam" id="PF17892"/>
    </source>
</evidence>
<dbReference type="InterPro" id="IPR001343">
    <property type="entry name" value="Hemolysn_Ca-bd"/>
</dbReference>
<dbReference type="PROSITE" id="PS00330">
    <property type="entry name" value="HEMOLYSIN_CALCIUM"/>
    <property type="match status" value="2"/>
</dbReference>
<sequence>MIEVKGTRQVEGEGPNPGDRYGFADAQRLNRIPMLFGLLITGIVAYLKLALTPAQAAQPPDTPTPEPEQDLVIQAAASSAPEKLDDYRKKAGIADPAHHLAPPLPMEPGQQINNVVGFPGPRFALADSSVIDFSGPRPATVKGGDGQNGGPPAPVAVRQVAREESPPDETGPARPPTQDRGNRAPETGAPVRLNNIVAGAAVLIGLDELLANVVDADGDVLKVANVRASTGSIGRTEDGWVYSSHAQTPASDVVITFQVSDGVAAVTHSAFFRLERGGDMVGTDALDHLVGVNLADTIDARGGNDLIDARGGDDVVFGGAGDDLIVAGAGHDLVYGGLGNDRIFGGSGNDILSGGEGDDQLFGEDGDDTLLGEDGADRLFGGAGDDFLSGGAGDDMLSDGGGADKLFGDAGDDTLVASADAAADVFDGGAGTDTLDLSAAKLAVAVDLDGQSAVGEEIGEDTVTNIETVIGGSGDDTIAGGGGDETLHGGAGDDVIDGCGGDDEIHDGSGTDTVTGGEGDDRVVVALDGDDDSFDGGDGADTLDLSDTKVGVSVDLATGQVSSAEIGDDTATGFEEVVGGAGDDMFHVGDEAVVLTGGGGADTFSFGLPLTDATDRPQVIHDILDFLVGDRILVAEYEFSKTGRDGEENRFDYYFQGEDAEDDQSGLRLRIRYELEGDEERTLLEFDYDGNQNYDVVVAIHGQHQPYLYEHAII</sequence>
<keyword evidence="2" id="KW-0964">Secreted</keyword>
<feature type="region of interest" description="Disordered" evidence="3">
    <location>
        <begin position="135"/>
        <end position="154"/>
    </location>
</feature>
<gene>
    <name evidence="6" type="ORF">V6617_09040</name>
</gene>
<dbReference type="Proteomes" id="UP001369958">
    <property type="component" value="Chromosome"/>
</dbReference>
<dbReference type="PANTHER" id="PTHR38340">
    <property type="entry name" value="S-LAYER PROTEIN"/>
    <property type="match status" value="1"/>
</dbReference>
<proteinExistence type="predicted"/>
<evidence type="ECO:0000256" key="4">
    <source>
        <dbReference type="SAM" id="Phobius"/>
    </source>
</evidence>
<dbReference type="EMBL" id="CP146275">
    <property type="protein sequence ID" value="WWT34593.1"/>
    <property type="molecule type" value="Genomic_DNA"/>
</dbReference>
<accession>A0ABZ2I407</accession>
<evidence type="ECO:0000313" key="7">
    <source>
        <dbReference type="Proteomes" id="UP001369958"/>
    </source>
</evidence>
<keyword evidence="7" id="KW-1185">Reference proteome</keyword>
<dbReference type="InterPro" id="IPR011049">
    <property type="entry name" value="Serralysin-like_metalloprot_C"/>
</dbReference>
<organism evidence="6 7">
    <name type="scientific">Pelagibacterium nitratireducens</name>
    <dbReference type="NCBI Taxonomy" id="1046114"/>
    <lineage>
        <taxon>Bacteria</taxon>
        <taxon>Pseudomonadati</taxon>
        <taxon>Pseudomonadota</taxon>
        <taxon>Alphaproteobacteria</taxon>
        <taxon>Hyphomicrobiales</taxon>
        <taxon>Devosiaceae</taxon>
        <taxon>Pelagibacterium</taxon>
    </lineage>
</organism>
<dbReference type="SUPFAM" id="SSF51120">
    <property type="entry name" value="beta-Roll"/>
    <property type="match status" value="3"/>
</dbReference>
<dbReference type="Pfam" id="PF00353">
    <property type="entry name" value="HemolysinCabind"/>
    <property type="match status" value="6"/>
</dbReference>
<name>A0ABZ2I407_9HYPH</name>
<keyword evidence="4" id="KW-0812">Transmembrane</keyword>
<evidence type="ECO:0000313" key="6">
    <source>
        <dbReference type="EMBL" id="WWT34593.1"/>
    </source>
</evidence>
<keyword evidence="4" id="KW-1133">Transmembrane helix</keyword>
<dbReference type="RefSeq" id="WP_338610588.1">
    <property type="nucleotide sequence ID" value="NZ_CP146275.1"/>
</dbReference>
<dbReference type="PRINTS" id="PR00313">
    <property type="entry name" value="CABNDNGRPT"/>
</dbReference>
<keyword evidence="4" id="KW-0472">Membrane</keyword>
<feature type="compositionally biased region" description="Basic and acidic residues" evidence="3">
    <location>
        <begin position="1"/>
        <end position="11"/>
    </location>
</feature>
<reference evidence="6 7" key="1">
    <citation type="submission" date="2024-02" db="EMBL/GenBank/DDBJ databases">
        <title>Complete genome sequence of Pelagibacterium nitratireducens ZH15.</title>
        <authorList>
            <person name="Zhao L.H."/>
        </authorList>
    </citation>
    <scope>NUCLEOTIDE SEQUENCE [LARGE SCALE GENOMIC DNA]</scope>
    <source>
        <strain evidence="6 7">ZH15</strain>
    </source>
</reference>
<dbReference type="Pfam" id="PF17892">
    <property type="entry name" value="Cadherin_5"/>
    <property type="match status" value="1"/>
</dbReference>
<evidence type="ECO:0000256" key="1">
    <source>
        <dbReference type="ARBA" id="ARBA00004613"/>
    </source>
</evidence>
<feature type="region of interest" description="Disordered" evidence="3">
    <location>
        <begin position="160"/>
        <end position="188"/>
    </location>
</feature>
<dbReference type="Gene3D" id="2.150.10.10">
    <property type="entry name" value="Serralysin-like metalloprotease, C-terminal"/>
    <property type="match status" value="5"/>
</dbReference>
<evidence type="ECO:0000256" key="2">
    <source>
        <dbReference type="ARBA" id="ARBA00022525"/>
    </source>
</evidence>
<comment type="subcellular location">
    <subcellularLocation>
        <location evidence="1">Secreted</location>
    </subcellularLocation>
</comment>
<protein>
    <submittedName>
        <fullName evidence="6">Cadherin-like domain-containing protein</fullName>
    </submittedName>
</protein>